<dbReference type="CDD" id="cd17709">
    <property type="entry name" value="BRCT_pescadillo_like"/>
    <property type="match status" value="1"/>
</dbReference>
<name>A0A4Z0YR02_9PEZI</name>
<organism evidence="7 8">
    <name type="scientific">Xylaria hypoxylon</name>
    <dbReference type="NCBI Taxonomy" id="37992"/>
    <lineage>
        <taxon>Eukaryota</taxon>
        <taxon>Fungi</taxon>
        <taxon>Dikarya</taxon>
        <taxon>Ascomycota</taxon>
        <taxon>Pezizomycotina</taxon>
        <taxon>Sordariomycetes</taxon>
        <taxon>Xylariomycetidae</taxon>
        <taxon>Xylariales</taxon>
        <taxon>Xylariaceae</taxon>
        <taxon>Xylaria</taxon>
    </lineage>
</organism>
<dbReference type="InterPro" id="IPR001357">
    <property type="entry name" value="BRCT_dom"/>
</dbReference>
<dbReference type="GO" id="GO:0030687">
    <property type="term" value="C:preribosome, large subunit precursor"/>
    <property type="evidence" value="ECO:0007669"/>
    <property type="project" value="UniProtKB-UniRule"/>
</dbReference>
<comment type="subcellular location">
    <subcellularLocation>
        <location evidence="4">Nucleus</location>
        <location evidence="4">Nucleolus</location>
    </subcellularLocation>
    <subcellularLocation>
        <location evidence="4">Nucleus</location>
        <location evidence="4">Nucleoplasm</location>
    </subcellularLocation>
</comment>
<feature type="compositionally biased region" description="Polar residues" evidence="5">
    <location>
        <begin position="433"/>
        <end position="443"/>
    </location>
</feature>
<dbReference type="Gene3D" id="3.40.50.10190">
    <property type="entry name" value="BRCT domain"/>
    <property type="match status" value="1"/>
</dbReference>
<evidence type="ECO:0000313" key="8">
    <source>
        <dbReference type="Proteomes" id="UP000297716"/>
    </source>
</evidence>
<dbReference type="GO" id="GO:0043021">
    <property type="term" value="F:ribonucleoprotein complex binding"/>
    <property type="evidence" value="ECO:0007669"/>
    <property type="project" value="UniProtKB-UniRule"/>
</dbReference>
<feature type="compositionally biased region" description="Polar residues" evidence="5">
    <location>
        <begin position="279"/>
        <end position="294"/>
    </location>
</feature>
<evidence type="ECO:0000256" key="4">
    <source>
        <dbReference type="HAMAP-Rule" id="MF_03028"/>
    </source>
</evidence>
<accession>A0A4Z0YR02</accession>
<sequence>MGRIKKKGEAGNAKNYITRTQAVKKLQISLPDFRKLCIWKGIFPREPRSRKKASKSSTASTTFYYAKDIQFLLHEPLLQKFREQKTLEKKIAKALGRGDLSDASRLERNATRPEKTGKPRYTLDTVIRDRYPTFVDALRDLDDCLSMLFLFANLPSTSTVPAKMIARCERLCLEFQHYLIASQSLRKSFLSIKGIYYQANIQGEDILWLVPYKFNQRVVGDVDFRIMGTFVEFYMTLLGFVNFRLYTSVGLKYPPKFDENKDNEAAELGAFKLEGNHAATTSSEPAQVTASDSAAQPDPETQAEVNKLIRQMKDAAVEGDRTEPTVDTDEPTDAIDKFEPAAPGGDVLPQPTYSSGEPGSLFANCTFYLSRETPRQSLEFIIRAFGCKRIGWDSVLGEGAYTTNEQDPSITHQIVDRPIIQAATEEDGDGEDNQTSQKLSPNQRIPGRIYIQPQWVWDSVNDEELKRPDEYAPGAQLPPHLSPFVQNTQGAYDPTLPLKDQEPEGEALEDSDDEEVDGDEEEDSFAVKKPKAAADGMDVDISDDEEDEADDTFGGFSEGEKSAEGEEDDDEEDDELRNQQELQAELSGKPVKQAKAGARSQKLEAKKKLVLKAKEEAEEIERAKGMLSKKKRKLFEQMQYTNNKKSAEDQKLREKRRKLEKQKARAKA</sequence>
<dbReference type="GO" id="GO:0003723">
    <property type="term" value="F:RNA binding"/>
    <property type="evidence" value="ECO:0007669"/>
    <property type="project" value="TreeGrafter"/>
</dbReference>
<dbReference type="GO" id="GO:0070545">
    <property type="term" value="C:PeBoW complex"/>
    <property type="evidence" value="ECO:0007669"/>
    <property type="project" value="TreeGrafter"/>
</dbReference>
<evidence type="ECO:0000313" key="7">
    <source>
        <dbReference type="EMBL" id="TGJ82418.1"/>
    </source>
</evidence>
<feature type="compositionally biased region" description="Acidic residues" evidence="5">
    <location>
        <begin position="537"/>
        <end position="551"/>
    </location>
</feature>
<evidence type="ECO:0000259" key="6">
    <source>
        <dbReference type="PROSITE" id="PS50172"/>
    </source>
</evidence>
<feature type="region of interest" description="Disordered" evidence="5">
    <location>
        <begin position="637"/>
        <end position="668"/>
    </location>
</feature>
<evidence type="ECO:0000256" key="3">
    <source>
        <dbReference type="ARBA" id="ARBA00023242"/>
    </source>
</evidence>
<feature type="region of interest" description="Disordered" evidence="5">
    <location>
        <begin position="469"/>
        <end position="608"/>
    </location>
</feature>
<feature type="compositionally biased region" description="Acidic residues" evidence="5">
    <location>
        <begin position="565"/>
        <end position="575"/>
    </location>
</feature>
<feature type="compositionally biased region" description="Acidic residues" evidence="5">
    <location>
        <begin position="503"/>
        <end position="524"/>
    </location>
</feature>
<feature type="region of interest" description="Disordered" evidence="5">
    <location>
        <begin position="279"/>
        <end position="302"/>
    </location>
</feature>
<keyword evidence="8" id="KW-1185">Reference proteome</keyword>
<dbReference type="SUPFAM" id="SSF52113">
    <property type="entry name" value="BRCT domain"/>
    <property type="match status" value="1"/>
</dbReference>
<dbReference type="InterPro" id="IPR036420">
    <property type="entry name" value="BRCT_dom_sf"/>
</dbReference>
<comment type="subunit">
    <text evidence="4">Component of the NOP7 complex, composed of ERB1, NOP7 and YTM1. Within the NOP7 complex ERB1 appears to interact directly with NOP7 and YTM1. The NOP7 complex also associates with the 66S pre-ribosome.</text>
</comment>
<protein>
    <recommendedName>
        <fullName evidence="4">Pescadillo homolog</fullName>
    </recommendedName>
    <alternativeName>
        <fullName evidence="4">Nucleolar protein 7 homolog</fullName>
    </alternativeName>
</protein>
<comment type="similarity">
    <text evidence="4">Belongs to the pescadillo family.</text>
</comment>
<evidence type="ECO:0000256" key="5">
    <source>
        <dbReference type="SAM" id="MobiDB-lite"/>
    </source>
</evidence>
<keyword evidence="3 4" id="KW-0539">Nucleus</keyword>
<dbReference type="Pfam" id="PF00533">
    <property type="entry name" value="BRCT"/>
    <property type="match status" value="1"/>
</dbReference>
<dbReference type="InterPro" id="IPR010613">
    <property type="entry name" value="PES"/>
</dbReference>
<feature type="domain" description="BRCT" evidence="6">
    <location>
        <begin position="357"/>
        <end position="473"/>
    </location>
</feature>
<feature type="region of interest" description="Disordered" evidence="5">
    <location>
        <begin position="425"/>
        <end position="445"/>
    </location>
</feature>
<gene>
    <name evidence="4" type="primary">NOP7</name>
    <name evidence="7" type="ORF">E0Z10_g6337</name>
</gene>
<keyword evidence="1 4" id="KW-0690">Ribosome biogenesis</keyword>
<feature type="compositionally biased region" description="Basic residues" evidence="5">
    <location>
        <begin position="653"/>
        <end position="668"/>
    </location>
</feature>
<dbReference type="Proteomes" id="UP000297716">
    <property type="component" value="Unassembled WGS sequence"/>
</dbReference>
<dbReference type="GO" id="GO:0000463">
    <property type="term" value="P:maturation of LSU-rRNA from tricistronic rRNA transcript (SSU-rRNA, 5.8S rRNA, LSU-rRNA)"/>
    <property type="evidence" value="ECO:0007669"/>
    <property type="project" value="UniProtKB-UniRule"/>
</dbReference>
<evidence type="ECO:0000256" key="1">
    <source>
        <dbReference type="ARBA" id="ARBA00022517"/>
    </source>
</evidence>
<dbReference type="OrthoDB" id="10264910at2759"/>
<dbReference type="AlphaFoldDB" id="A0A4Z0YR02"/>
<dbReference type="HAMAP" id="MF_03028">
    <property type="entry name" value="Pescadillo"/>
    <property type="match status" value="1"/>
</dbReference>
<dbReference type="PANTHER" id="PTHR12221">
    <property type="entry name" value="PESCADILLO - RELATED"/>
    <property type="match status" value="1"/>
</dbReference>
<reference evidence="7 8" key="1">
    <citation type="submission" date="2019-03" db="EMBL/GenBank/DDBJ databases">
        <title>Draft genome sequence of Xylaria hypoxylon DSM 108379, a ubiquitous saprotrophic-parasitic fungi on hardwood.</title>
        <authorList>
            <person name="Buettner E."/>
            <person name="Leonhardt S."/>
            <person name="Gebauer A.M."/>
            <person name="Liers C."/>
            <person name="Hofrichter M."/>
            <person name="Kellner H."/>
        </authorList>
    </citation>
    <scope>NUCLEOTIDE SEQUENCE [LARGE SCALE GENOMIC DNA]</scope>
    <source>
        <strain evidence="7 8">DSM 108379</strain>
    </source>
</reference>
<keyword evidence="2 4" id="KW-0698">rRNA processing</keyword>
<dbReference type="PROSITE" id="PS50172">
    <property type="entry name" value="BRCT"/>
    <property type="match status" value="1"/>
</dbReference>
<comment type="function">
    <text evidence="4">Component of the NOP7 complex, which is required for maturation of the 25S and 5.8S ribosomal RNAs and formation of the 60S ribosome.</text>
</comment>
<dbReference type="STRING" id="37992.A0A4Z0YR02"/>
<comment type="caution">
    <text evidence="7">The sequence shown here is derived from an EMBL/GenBank/DDBJ whole genome shotgun (WGS) entry which is preliminary data.</text>
</comment>
<dbReference type="EMBL" id="SKBN01000129">
    <property type="protein sequence ID" value="TGJ82418.1"/>
    <property type="molecule type" value="Genomic_DNA"/>
</dbReference>
<evidence type="ECO:0000256" key="2">
    <source>
        <dbReference type="ARBA" id="ARBA00022552"/>
    </source>
</evidence>
<dbReference type="Pfam" id="PF06732">
    <property type="entry name" value="Pescadillo_N"/>
    <property type="match status" value="1"/>
</dbReference>
<dbReference type="GO" id="GO:0000466">
    <property type="term" value="P:maturation of 5.8S rRNA from tricistronic rRNA transcript (SSU-rRNA, 5.8S rRNA, LSU-rRNA)"/>
    <property type="evidence" value="ECO:0007669"/>
    <property type="project" value="UniProtKB-UniRule"/>
</dbReference>
<proteinExistence type="inferred from homology"/>
<dbReference type="PANTHER" id="PTHR12221:SF6">
    <property type="entry name" value="PESCADILLO HOMOLOG"/>
    <property type="match status" value="1"/>
</dbReference>
<dbReference type="GO" id="GO:0005654">
    <property type="term" value="C:nucleoplasm"/>
    <property type="evidence" value="ECO:0007669"/>
    <property type="project" value="UniProtKB-SubCell"/>
</dbReference>